<evidence type="ECO:0000313" key="2">
    <source>
        <dbReference type="EMBL" id="KAL0169274.1"/>
    </source>
</evidence>
<dbReference type="EMBL" id="JAMKFB020000017">
    <property type="protein sequence ID" value="KAL0169274.1"/>
    <property type="molecule type" value="Genomic_DNA"/>
</dbReference>
<dbReference type="Proteomes" id="UP001529510">
    <property type="component" value="Unassembled WGS sequence"/>
</dbReference>
<keyword evidence="3" id="KW-1185">Reference proteome</keyword>
<sequence>SKDDELDSDDFEDDDDDEEDDNEVDEDEEAQNGESQEQAGAKALDNLRKYMDEMDQELQSTNIGKSFTQNNR</sequence>
<feature type="non-terminal residue" evidence="2">
    <location>
        <position position="72"/>
    </location>
</feature>
<gene>
    <name evidence="2" type="ORF">M9458_033870</name>
</gene>
<organism evidence="2 3">
    <name type="scientific">Cirrhinus mrigala</name>
    <name type="common">Mrigala</name>
    <dbReference type="NCBI Taxonomy" id="683832"/>
    <lineage>
        <taxon>Eukaryota</taxon>
        <taxon>Metazoa</taxon>
        <taxon>Chordata</taxon>
        <taxon>Craniata</taxon>
        <taxon>Vertebrata</taxon>
        <taxon>Euteleostomi</taxon>
        <taxon>Actinopterygii</taxon>
        <taxon>Neopterygii</taxon>
        <taxon>Teleostei</taxon>
        <taxon>Ostariophysi</taxon>
        <taxon>Cypriniformes</taxon>
        <taxon>Cyprinidae</taxon>
        <taxon>Labeoninae</taxon>
        <taxon>Labeonini</taxon>
        <taxon>Cirrhinus</taxon>
    </lineage>
</organism>
<evidence type="ECO:0000256" key="1">
    <source>
        <dbReference type="SAM" id="MobiDB-lite"/>
    </source>
</evidence>
<feature type="region of interest" description="Disordered" evidence="1">
    <location>
        <begin position="1"/>
        <end position="72"/>
    </location>
</feature>
<evidence type="ECO:0000313" key="3">
    <source>
        <dbReference type="Proteomes" id="UP001529510"/>
    </source>
</evidence>
<protein>
    <submittedName>
        <fullName evidence="2">Uncharacterized protein</fullName>
    </submittedName>
</protein>
<feature type="compositionally biased region" description="Polar residues" evidence="1">
    <location>
        <begin position="57"/>
        <end position="72"/>
    </location>
</feature>
<feature type="non-terminal residue" evidence="2">
    <location>
        <position position="1"/>
    </location>
</feature>
<accession>A0ABD0P5D5</accession>
<name>A0ABD0P5D5_CIRMR</name>
<proteinExistence type="predicted"/>
<comment type="caution">
    <text evidence="2">The sequence shown here is derived from an EMBL/GenBank/DDBJ whole genome shotgun (WGS) entry which is preliminary data.</text>
</comment>
<reference evidence="2 3" key="1">
    <citation type="submission" date="2024-05" db="EMBL/GenBank/DDBJ databases">
        <title>Genome sequencing and assembly of Indian major carp, Cirrhinus mrigala (Hamilton, 1822).</title>
        <authorList>
            <person name="Mohindra V."/>
            <person name="Chowdhury L.M."/>
            <person name="Lal K."/>
            <person name="Jena J.K."/>
        </authorList>
    </citation>
    <scope>NUCLEOTIDE SEQUENCE [LARGE SCALE GENOMIC DNA]</scope>
    <source>
        <strain evidence="2">CM1030</strain>
        <tissue evidence="2">Blood</tissue>
    </source>
</reference>
<feature type="compositionally biased region" description="Acidic residues" evidence="1">
    <location>
        <begin position="1"/>
        <end position="31"/>
    </location>
</feature>
<dbReference type="Pfam" id="PF07093">
    <property type="entry name" value="SGT1"/>
    <property type="match status" value="1"/>
</dbReference>
<dbReference type="AlphaFoldDB" id="A0ABD0P5D5"/>
<dbReference type="InterPro" id="IPR010770">
    <property type="entry name" value="Ecd"/>
</dbReference>